<evidence type="ECO:0000313" key="2">
    <source>
        <dbReference type="EMBL" id="SFV55205.1"/>
    </source>
</evidence>
<protein>
    <recommendedName>
        <fullName evidence="1">PIN domain-containing protein</fullName>
    </recommendedName>
</protein>
<organism evidence="2">
    <name type="scientific">hydrothermal vent metagenome</name>
    <dbReference type="NCBI Taxonomy" id="652676"/>
    <lineage>
        <taxon>unclassified sequences</taxon>
        <taxon>metagenomes</taxon>
        <taxon>ecological metagenomes</taxon>
    </lineage>
</organism>
<evidence type="ECO:0000259" key="1">
    <source>
        <dbReference type="Pfam" id="PF01850"/>
    </source>
</evidence>
<name>A0A1W1BP13_9ZZZZ</name>
<dbReference type="InterPro" id="IPR029060">
    <property type="entry name" value="PIN-like_dom_sf"/>
</dbReference>
<sequence>MKYFIDTNVIIDLLDNKEEAKEQIKALLLEENSELVINRLVLIESLRTIHFKHKKVFREAKKTLDSFTKVNIKPEIYNEAIKFSRFCHSKGVKLKGKCEAIDFLHFITAKYYELTMVSNDNDMEKLEEVYIKFLEESDE</sequence>
<accession>A0A1W1BP13</accession>
<dbReference type="SUPFAM" id="SSF88723">
    <property type="entry name" value="PIN domain-like"/>
    <property type="match status" value="1"/>
</dbReference>
<dbReference type="EMBL" id="FPHN01000047">
    <property type="protein sequence ID" value="SFV55205.1"/>
    <property type="molecule type" value="Genomic_DNA"/>
</dbReference>
<proteinExistence type="predicted"/>
<dbReference type="AlphaFoldDB" id="A0A1W1BP13"/>
<dbReference type="Pfam" id="PF01850">
    <property type="entry name" value="PIN"/>
    <property type="match status" value="1"/>
</dbReference>
<dbReference type="InterPro" id="IPR002716">
    <property type="entry name" value="PIN_dom"/>
</dbReference>
<feature type="domain" description="PIN" evidence="1">
    <location>
        <begin position="3"/>
        <end position="127"/>
    </location>
</feature>
<reference evidence="2" key="1">
    <citation type="submission" date="2016-10" db="EMBL/GenBank/DDBJ databases">
        <authorList>
            <person name="de Groot N.N."/>
        </authorList>
    </citation>
    <scope>NUCLEOTIDE SEQUENCE</scope>
</reference>
<gene>
    <name evidence="2" type="ORF">MNB_SV-14-841</name>
</gene>
<dbReference type="Gene3D" id="3.40.50.1010">
    <property type="entry name" value="5'-nuclease"/>
    <property type="match status" value="1"/>
</dbReference>